<gene>
    <name evidence="3" type="ORF">GCM10009855_05630</name>
</gene>
<comment type="caution">
    <text evidence="3">The sequence shown here is derived from an EMBL/GenBank/DDBJ whole genome shotgun (WGS) entry which is preliminary data.</text>
</comment>
<dbReference type="InterPro" id="IPR021994">
    <property type="entry name" value="DUF3592"/>
</dbReference>
<keyword evidence="1" id="KW-0472">Membrane</keyword>
<evidence type="ECO:0000259" key="2">
    <source>
        <dbReference type="Pfam" id="PF12158"/>
    </source>
</evidence>
<dbReference type="Proteomes" id="UP001501170">
    <property type="component" value="Unassembled WGS sequence"/>
</dbReference>
<dbReference type="RefSeq" id="WP_346074795.1">
    <property type="nucleotide sequence ID" value="NZ_BAAARB010000002.1"/>
</dbReference>
<feature type="transmembrane region" description="Helical" evidence="1">
    <location>
        <begin position="39"/>
        <end position="60"/>
    </location>
</feature>
<proteinExistence type="predicted"/>
<feature type="domain" description="DUF3592" evidence="2">
    <location>
        <begin position="116"/>
        <end position="189"/>
    </location>
</feature>
<name>A0ABN3H4U9_9ACTN</name>
<feature type="transmembrane region" description="Helical" evidence="1">
    <location>
        <begin position="80"/>
        <end position="101"/>
    </location>
</feature>
<reference evidence="3 4" key="1">
    <citation type="journal article" date="2019" name="Int. J. Syst. Evol. Microbiol.">
        <title>The Global Catalogue of Microorganisms (GCM) 10K type strain sequencing project: providing services to taxonomists for standard genome sequencing and annotation.</title>
        <authorList>
            <consortium name="The Broad Institute Genomics Platform"/>
            <consortium name="The Broad Institute Genome Sequencing Center for Infectious Disease"/>
            <person name="Wu L."/>
            <person name="Ma J."/>
        </authorList>
    </citation>
    <scope>NUCLEOTIDE SEQUENCE [LARGE SCALE GENOMIC DNA]</scope>
    <source>
        <strain evidence="3 4">JCM 16227</strain>
    </source>
</reference>
<dbReference type="EMBL" id="BAAARB010000002">
    <property type="protein sequence ID" value="GAA2369219.1"/>
    <property type="molecule type" value="Genomic_DNA"/>
</dbReference>
<accession>A0ABN3H4U9</accession>
<organism evidence="3 4">
    <name type="scientific">Gordonia cholesterolivorans</name>
    <dbReference type="NCBI Taxonomy" id="559625"/>
    <lineage>
        <taxon>Bacteria</taxon>
        <taxon>Bacillati</taxon>
        <taxon>Actinomycetota</taxon>
        <taxon>Actinomycetes</taxon>
        <taxon>Mycobacteriales</taxon>
        <taxon>Gordoniaceae</taxon>
        <taxon>Gordonia</taxon>
    </lineage>
</organism>
<protein>
    <recommendedName>
        <fullName evidence="2">DUF3592 domain-containing protein</fullName>
    </recommendedName>
</protein>
<evidence type="ECO:0000313" key="3">
    <source>
        <dbReference type="EMBL" id="GAA2369219.1"/>
    </source>
</evidence>
<feature type="transmembrane region" description="Helical" evidence="1">
    <location>
        <begin position="12"/>
        <end position="32"/>
    </location>
</feature>
<dbReference type="Pfam" id="PF12158">
    <property type="entry name" value="DUF3592"/>
    <property type="match status" value="1"/>
</dbReference>
<evidence type="ECO:0000256" key="1">
    <source>
        <dbReference type="SAM" id="Phobius"/>
    </source>
</evidence>
<evidence type="ECO:0000313" key="4">
    <source>
        <dbReference type="Proteomes" id="UP001501170"/>
    </source>
</evidence>
<keyword evidence="1" id="KW-0812">Transmembrane</keyword>
<keyword evidence="1" id="KW-1133">Transmembrane helix</keyword>
<keyword evidence="4" id="KW-1185">Reference proteome</keyword>
<sequence length="194" mass="20636">MWPRPETMTRTLVVSVSAALWCSVWCAIFAAGIRGSESLTLATVALLAAIAGGFAIPTAWMSLTVGALGVGAAIGAAAGGVPWVAVPAAVVGVICVVIWLFRVVPRIWLYRQGTRVRGTVVESDGDRAEAIESTHATVHYRIEYRDAEGRTHQLTGRDEFPLGARPLVGDTAEVYYAEAKPERAVAVFGTTPRD</sequence>